<name>A0A7C5MVY0_9GAMM</name>
<comment type="subcellular location">
    <subcellularLocation>
        <location evidence="1">Membrane</location>
        <topology evidence="1">Multi-pass membrane protein</topology>
    </subcellularLocation>
</comment>
<dbReference type="InterPro" id="IPR004752">
    <property type="entry name" value="AmpG_permease/AT-1"/>
</dbReference>
<accession>A0A7C5MVY0</accession>
<evidence type="ECO:0000256" key="6">
    <source>
        <dbReference type="SAM" id="Phobius"/>
    </source>
</evidence>
<evidence type="ECO:0000256" key="2">
    <source>
        <dbReference type="ARBA" id="ARBA00022448"/>
    </source>
</evidence>
<feature type="transmembrane region" description="Helical" evidence="6">
    <location>
        <begin position="98"/>
        <end position="117"/>
    </location>
</feature>
<keyword evidence="2" id="KW-0813">Transport</keyword>
<comment type="caution">
    <text evidence="8">The sequence shown here is derived from an EMBL/GenBank/DDBJ whole genome shotgun (WGS) entry which is preliminary data.</text>
</comment>
<dbReference type="SUPFAM" id="SSF103473">
    <property type="entry name" value="MFS general substrate transporter"/>
    <property type="match status" value="1"/>
</dbReference>
<feature type="transmembrane region" description="Helical" evidence="6">
    <location>
        <begin position="404"/>
        <end position="425"/>
    </location>
</feature>
<organism evidence="8">
    <name type="scientific">Thiolapillus brandeum</name>
    <dbReference type="NCBI Taxonomy" id="1076588"/>
    <lineage>
        <taxon>Bacteria</taxon>
        <taxon>Pseudomonadati</taxon>
        <taxon>Pseudomonadota</taxon>
        <taxon>Gammaproteobacteria</taxon>
        <taxon>Chromatiales</taxon>
        <taxon>Sedimenticolaceae</taxon>
        <taxon>Thiolapillus</taxon>
    </lineage>
</organism>
<dbReference type="GO" id="GO:0022857">
    <property type="term" value="F:transmembrane transporter activity"/>
    <property type="evidence" value="ECO:0007669"/>
    <property type="project" value="InterPro"/>
</dbReference>
<evidence type="ECO:0000256" key="3">
    <source>
        <dbReference type="ARBA" id="ARBA00022692"/>
    </source>
</evidence>
<evidence type="ECO:0000313" key="8">
    <source>
        <dbReference type="EMBL" id="HHH13898.1"/>
    </source>
</evidence>
<dbReference type="Gene3D" id="1.20.1250.20">
    <property type="entry name" value="MFS general substrate transporter like domains"/>
    <property type="match status" value="2"/>
</dbReference>
<feature type="transmembrane region" description="Helical" evidence="6">
    <location>
        <begin position="366"/>
        <end position="392"/>
    </location>
</feature>
<reference evidence="8" key="1">
    <citation type="journal article" date="2020" name="mSystems">
        <title>Genome- and Community-Level Interaction Insights into Carbon Utilization and Element Cycling Functions of Hydrothermarchaeota in Hydrothermal Sediment.</title>
        <authorList>
            <person name="Zhou Z."/>
            <person name="Liu Y."/>
            <person name="Xu W."/>
            <person name="Pan J."/>
            <person name="Luo Z.H."/>
            <person name="Li M."/>
        </authorList>
    </citation>
    <scope>NUCLEOTIDE SEQUENCE [LARGE SCALE GENOMIC DNA]</scope>
    <source>
        <strain evidence="8">HyVt-535</strain>
    </source>
</reference>
<dbReference type="PANTHER" id="PTHR12778">
    <property type="entry name" value="SOLUTE CARRIER FAMILY 33 ACETYL-COA TRANSPORTER -RELATED"/>
    <property type="match status" value="1"/>
</dbReference>
<feature type="transmembrane region" description="Helical" evidence="6">
    <location>
        <begin position="276"/>
        <end position="301"/>
    </location>
</feature>
<dbReference type="GO" id="GO:0016020">
    <property type="term" value="C:membrane"/>
    <property type="evidence" value="ECO:0007669"/>
    <property type="project" value="UniProtKB-SubCell"/>
</dbReference>
<feature type="transmembrane region" description="Helical" evidence="6">
    <location>
        <begin position="123"/>
        <end position="147"/>
    </location>
</feature>
<dbReference type="Proteomes" id="UP000886100">
    <property type="component" value="Unassembled WGS sequence"/>
</dbReference>
<evidence type="ECO:0000256" key="5">
    <source>
        <dbReference type="ARBA" id="ARBA00023136"/>
    </source>
</evidence>
<keyword evidence="3 6" id="KW-0812">Transmembrane</keyword>
<sequence>MSAPDSTASLMTRGWQSLQVYRHPRARVMLFLGFSSGLPLLLVFGTLSVWLREAGVERSTIGFISWVALAYGFKWVWSPLVDKLPVPLLTRRLGRRRSWLLLSQLGVMAGLVGMAFSDPAQGLATLVGLAVLVAFASATQDIAIDAFRIESADTRMQGALAATYMVGYRLAMILASAGVLWLADWVAPGEGGYDPHAWSVAYLAMAAAMLVGLVTTLVVDEPAVPPNDSEVEQAGAHRIRRAAWLPRWAADLLEWLWRAVVSPFADFLRRYRWQAVLLLALIASYRISDIVLGVIANVFYIDLGFTKTEIADVTKVFGIVMTLVGAALGGVLVSRFGVMRILFVGGLLAAATNLLFSLLAQAGPDIGLLMLVVAADNLSAGLASAAFVAYLSGLTNVAYSATQYALFSSVMLLFPKFIGGFSGVMVEQLGYPGFFLLTAAMGLPVLLLVALAWRLVPVNGEDRLGS</sequence>
<dbReference type="PROSITE" id="PS50850">
    <property type="entry name" value="MFS"/>
    <property type="match status" value="1"/>
</dbReference>
<feature type="transmembrane region" description="Helical" evidence="6">
    <location>
        <begin position="313"/>
        <end position="334"/>
    </location>
</feature>
<dbReference type="AlphaFoldDB" id="A0A7C5MVY0"/>
<feature type="transmembrane region" description="Helical" evidence="6">
    <location>
        <begin position="431"/>
        <end position="453"/>
    </location>
</feature>
<dbReference type="NCBIfam" id="TIGR00901">
    <property type="entry name" value="2A0125"/>
    <property type="match status" value="1"/>
</dbReference>
<evidence type="ECO:0000256" key="1">
    <source>
        <dbReference type="ARBA" id="ARBA00004141"/>
    </source>
</evidence>
<proteinExistence type="predicted"/>
<keyword evidence="5 6" id="KW-0472">Membrane</keyword>
<gene>
    <name evidence="8" type="ORF">ENJ98_06635</name>
</gene>
<dbReference type="PANTHER" id="PTHR12778:SF10">
    <property type="entry name" value="MAJOR FACILITATOR SUPERFAMILY DOMAIN-CONTAINING PROTEIN 3"/>
    <property type="match status" value="1"/>
</dbReference>
<dbReference type="Pfam" id="PF07690">
    <property type="entry name" value="MFS_1"/>
    <property type="match status" value="2"/>
</dbReference>
<protein>
    <submittedName>
        <fullName evidence="8">MFS transporter</fullName>
    </submittedName>
</protein>
<dbReference type="EMBL" id="DROM01000401">
    <property type="protein sequence ID" value="HHH13898.1"/>
    <property type="molecule type" value="Genomic_DNA"/>
</dbReference>
<keyword evidence="4 6" id="KW-1133">Transmembrane helix</keyword>
<feature type="transmembrane region" description="Helical" evidence="6">
    <location>
        <begin position="341"/>
        <end position="360"/>
    </location>
</feature>
<feature type="domain" description="Major facilitator superfamily (MFS) profile" evidence="7">
    <location>
        <begin position="25"/>
        <end position="457"/>
    </location>
</feature>
<feature type="transmembrane region" description="Helical" evidence="6">
    <location>
        <begin position="159"/>
        <end position="183"/>
    </location>
</feature>
<feature type="transmembrane region" description="Helical" evidence="6">
    <location>
        <begin position="195"/>
        <end position="219"/>
    </location>
</feature>
<dbReference type="InterPro" id="IPR036259">
    <property type="entry name" value="MFS_trans_sf"/>
</dbReference>
<dbReference type="InterPro" id="IPR020846">
    <property type="entry name" value="MFS_dom"/>
</dbReference>
<evidence type="ECO:0000259" key="7">
    <source>
        <dbReference type="PROSITE" id="PS50850"/>
    </source>
</evidence>
<feature type="transmembrane region" description="Helical" evidence="6">
    <location>
        <begin position="59"/>
        <end position="77"/>
    </location>
</feature>
<dbReference type="InterPro" id="IPR011701">
    <property type="entry name" value="MFS"/>
</dbReference>
<feature type="transmembrane region" description="Helical" evidence="6">
    <location>
        <begin position="28"/>
        <end position="47"/>
    </location>
</feature>
<evidence type="ECO:0000256" key="4">
    <source>
        <dbReference type="ARBA" id="ARBA00022989"/>
    </source>
</evidence>